<sequence>MNESQYPCTTPSAQSNVTHGSRSNIPDTGYEQEQEQQGTEVGATLHDDANEDHDYDSDMWSVDYSEGEEGERQSKAMPIPEDTRVKISLNYDLDSKDRIFHIPPTMIVIEVDWTTTTNRKKKERKPFVDISGYTNTFQSEPNFGSTSNLSKFMSSSHWSKKIDEMYRSVDDNLSDFREIAKSKYRRERHISESMELAVAEMFYSLETEKDKRGDDQIHIRVLTTREAKGLRDNRGYSKWKRRDKIIIS</sequence>
<name>A0AAX4KSH9_9TREE</name>
<accession>A0AAX4KSH9</accession>
<organism evidence="2 3">
    <name type="scientific">Kwoniella europaea PYCC6329</name>
    <dbReference type="NCBI Taxonomy" id="1423913"/>
    <lineage>
        <taxon>Eukaryota</taxon>
        <taxon>Fungi</taxon>
        <taxon>Dikarya</taxon>
        <taxon>Basidiomycota</taxon>
        <taxon>Agaricomycotina</taxon>
        <taxon>Tremellomycetes</taxon>
        <taxon>Tremellales</taxon>
        <taxon>Cryptococcaceae</taxon>
        <taxon>Kwoniella</taxon>
    </lineage>
</organism>
<dbReference type="EMBL" id="CP144090">
    <property type="protein sequence ID" value="WWD09426.1"/>
    <property type="molecule type" value="Genomic_DNA"/>
</dbReference>
<reference evidence="2 3" key="1">
    <citation type="submission" date="2024-01" db="EMBL/GenBank/DDBJ databases">
        <title>Comparative genomics of Cryptococcus and Kwoniella reveals pathogenesis evolution and contrasting modes of karyotype evolution via chromosome fusion or intercentromeric recombination.</title>
        <authorList>
            <person name="Coelho M.A."/>
            <person name="David-Palma M."/>
            <person name="Shea T."/>
            <person name="Bowers K."/>
            <person name="McGinley-Smith S."/>
            <person name="Mohammad A.W."/>
            <person name="Gnirke A."/>
            <person name="Yurkov A.M."/>
            <person name="Nowrousian M."/>
            <person name="Sun S."/>
            <person name="Cuomo C.A."/>
            <person name="Heitman J."/>
        </authorList>
    </citation>
    <scope>NUCLEOTIDE SEQUENCE [LARGE SCALE GENOMIC DNA]</scope>
    <source>
        <strain evidence="2 3">PYCC6329</strain>
    </source>
</reference>
<dbReference type="Proteomes" id="UP001358614">
    <property type="component" value="Chromosome 2"/>
</dbReference>
<protein>
    <submittedName>
        <fullName evidence="2">Uncharacterized protein</fullName>
    </submittedName>
</protein>
<proteinExistence type="predicted"/>
<evidence type="ECO:0000256" key="1">
    <source>
        <dbReference type="SAM" id="MobiDB-lite"/>
    </source>
</evidence>
<keyword evidence="3" id="KW-1185">Reference proteome</keyword>
<gene>
    <name evidence="2" type="ORF">V865_007550</name>
</gene>
<evidence type="ECO:0000313" key="3">
    <source>
        <dbReference type="Proteomes" id="UP001358614"/>
    </source>
</evidence>
<dbReference type="RefSeq" id="XP_066087393.1">
    <property type="nucleotide sequence ID" value="XM_066231296.1"/>
</dbReference>
<feature type="compositionally biased region" description="Polar residues" evidence="1">
    <location>
        <begin position="1"/>
        <end position="26"/>
    </location>
</feature>
<dbReference type="GeneID" id="91106351"/>
<feature type="region of interest" description="Disordered" evidence="1">
    <location>
        <begin position="1"/>
        <end position="78"/>
    </location>
</feature>
<dbReference type="AlphaFoldDB" id="A0AAX4KSH9"/>
<dbReference type="KEGG" id="ker:91106351"/>
<evidence type="ECO:0000313" key="2">
    <source>
        <dbReference type="EMBL" id="WWD09426.1"/>
    </source>
</evidence>